<name>A0AAW4FIW0_9HYPH</name>
<accession>A0AAW4FIW0</accession>
<evidence type="ECO:0000313" key="1">
    <source>
        <dbReference type="EMBL" id="MBM3092042.1"/>
    </source>
</evidence>
<reference evidence="1 2" key="1">
    <citation type="submission" date="2020-01" db="EMBL/GenBank/DDBJ databases">
        <title>Draft genome assembly of Ensifer adhaerens T173.</title>
        <authorList>
            <person name="Craig J.E."/>
            <person name="Stinchcombe J.R."/>
        </authorList>
    </citation>
    <scope>NUCLEOTIDE SEQUENCE [LARGE SCALE GENOMIC DNA]</scope>
    <source>
        <strain evidence="1 2">T173</strain>
    </source>
</reference>
<gene>
    <name evidence="1" type="ORF">GFB56_14605</name>
</gene>
<organism evidence="1 2">
    <name type="scientific">Ensifer canadensis</name>
    <dbReference type="NCBI Taxonomy" id="555315"/>
    <lineage>
        <taxon>Bacteria</taxon>
        <taxon>Pseudomonadati</taxon>
        <taxon>Pseudomonadota</taxon>
        <taxon>Alphaproteobacteria</taxon>
        <taxon>Hyphomicrobiales</taxon>
        <taxon>Rhizobiaceae</taxon>
        <taxon>Sinorhizobium/Ensifer group</taxon>
        <taxon>Ensifer</taxon>
    </lineage>
</organism>
<comment type="caution">
    <text evidence="1">The sequence shown here is derived from an EMBL/GenBank/DDBJ whole genome shotgun (WGS) entry which is preliminary data.</text>
</comment>
<keyword evidence="2" id="KW-1185">Reference proteome</keyword>
<protein>
    <submittedName>
        <fullName evidence="1">Uncharacterized protein</fullName>
    </submittedName>
</protein>
<dbReference type="EMBL" id="WXFA01000008">
    <property type="protein sequence ID" value="MBM3092042.1"/>
    <property type="molecule type" value="Genomic_DNA"/>
</dbReference>
<proteinExistence type="predicted"/>
<evidence type="ECO:0000313" key="2">
    <source>
        <dbReference type="Proteomes" id="UP000744980"/>
    </source>
</evidence>
<dbReference type="RefSeq" id="WP_025427504.1">
    <property type="nucleotide sequence ID" value="NZ_CP083370.1"/>
</dbReference>
<dbReference type="Proteomes" id="UP000744980">
    <property type="component" value="Unassembled WGS sequence"/>
</dbReference>
<sequence length="65" mass="7444">MEATPFITELDDDDLREFCLVGIFHLAHANWVNGVDDDVSCDVLEEAYQRGWTDMHIVFEKASVN</sequence>
<dbReference type="AlphaFoldDB" id="A0AAW4FIW0"/>